<feature type="compositionally biased region" description="Basic and acidic residues" evidence="1">
    <location>
        <begin position="234"/>
        <end position="245"/>
    </location>
</feature>
<feature type="compositionally biased region" description="Polar residues" evidence="1">
    <location>
        <begin position="42"/>
        <end position="67"/>
    </location>
</feature>
<dbReference type="STRING" id="307972.A0A2G8L1B1"/>
<organism evidence="2 3">
    <name type="scientific">Stichopus japonicus</name>
    <name type="common">Sea cucumber</name>
    <dbReference type="NCBI Taxonomy" id="307972"/>
    <lineage>
        <taxon>Eukaryota</taxon>
        <taxon>Metazoa</taxon>
        <taxon>Echinodermata</taxon>
        <taxon>Eleutherozoa</taxon>
        <taxon>Echinozoa</taxon>
        <taxon>Holothuroidea</taxon>
        <taxon>Aspidochirotacea</taxon>
        <taxon>Aspidochirotida</taxon>
        <taxon>Stichopodidae</taxon>
        <taxon>Apostichopus</taxon>
    </lineage>
</organism>
<comment type="caution">
    <text evidence="2">The sequence shown here is derived from an EMBL/GenBank/DDBJ whole genome shotgun (WGS) entry which is preliminary data.</text>
</comment>
<evidence type="ECO:0000313" key="2">
    <source>
        <dbReference type="EMBL" id="PIK53995.1"/>
    </source>
</evidence>
<feature type="compositionally biased region" description="Low complexity" evidence="1">
    <location>
        <begin position="108"/>
        <end position="119"/>
    </location>
</feature>
<evidence type="ECO:0000313" key="3">
    <source>
        <dbReference type="Proteomes" id="UP000230750"/>
    </source>
</evidence>
<dbReference type="AlphaFoldDB" id="A0A2G8L1B1"/>
<keyword evidence="3" id="KW-1185">Reference proteome</keyword>
<reference evidence="2 3" key="1">
    <citation type="journal article" date="2017" name="PLoS Biol.">
        <title>The sea cucumber genome provides insights into morphological evolution and visceral regeneration.</title>
        <authorList>
            <person name="Zhang X."/>
            <person name="Sun L."/>
            <person name="Yuan J."/>
            <person name="Sun Y."/>
            <person name="Gao Y."/>
            <person name="Zhang L."/>
            <person name="Li S."/>
            <person name="Dai H."/>
            <person name="Hamel J.F."/>
            <person name="Liu C."/>
            <person name="Yu Y."/>
            <person name="Liu S."/>
            <person name="Lin W."/>
            <person name="Guo K."/>
            <person name="Jin S."/>
            <person name="Xu P."/>
            <person name="Storey K.B."/>
            <person name="Huan P."/>
            <person name="Zhang T."/>
            <person name="Zhou Y."/>
            <person name="Zhang J."/>
            <person name="Lin C."/>
            <person name="Li X."/>
            <person name="Xing L."/>
            <person name="Huo D."/>
            <person name="Sun M."/>
            <person name="Wang L."/>
            <person name="Mercier A."/>
            <person name="Li F."/>
            <person name="Yang H."/>
            <person name="Xiang J."/>
        </authorList>
    </citation>
    <scope>NUCLEOTIDE SEQUENCE [LARGE SCALE GENOMIC DNA]</scope>
    <source>
        <strain evidence="2">Shaxun</strain>
        <tissue evidence="2">Muscle</tissue>
    </source>
</reference>
<feature type="region of interest" description="Disordered" evidence="1">
    <location>
        <begin position="1"/>
        <end position="158"/>
    </location>
</feature>
<feature type="compositionally biased region" description="Polar residues" evidence="1">
    <location>
        <begin position="89"/>
        <end position="101"/>
    </location>
</feature>
<dbReference type="EMBL" id="MRZV01000267">
    <property type="protein sequence ID" value="PIK53995.1"/>
    <property type="molecule type" value="Genomic_DNA"/>
</dbReference>
<name>A0A2G8L1B1_STIJA</name>
<proteinExistence type="predicted"/>
<accession>A0A2G8L1B1</accession>
<dbReference type="Proteomes" id="UP000230750">
    <property type="component" value="Unassembled WGS sequence"/>
</dbReference>
<sequence>MSAKRALYKPAPETGVKSSGRHGTRKPLIQGRLVNSPVLPDSMTTYASPTSHSHHSPNVSRDTTITSVAYDGTTMDGPWTPPRKVMASYSPTGKSTSTFENSPRRTPLSSLSNASSALLTTQSPPKPSPSQALDLSDAEHEGSVRRHKTKTRVNRSKDQSILMVDASGGRLDPTATEVMVQTGMVKSPAKVICHAPSAVEGQLRDTGSVEAAAKIAIEQVPSMSIKRNGSPDPDADHHQQRKVDPVDVVSTVTSS</sequence>
<protein>
    <submittedName>
        <fullName evidence="2">Uncharacterized protein</fullName>
    </submittedName>
</protein>
<feature type="non-terminal residue" evidence="2">
    <location>
        <position position="255"/>
    </location>
</feature>
<feature type="region of interest" description="Disordered" evidence="1">
    <location>
        <begin position="221"/>
        <end position="255"/>
    </location>
</feature>
<gene>
    <name evidence="2" type="ORF">BSL78_09080</name>
</gene>
<feature type="compositionally biased region" description="Low complexity" evidence="1">
    <location>
        <begin position="246"/>
        <end position="255"/>
    </location>
</feature>
<evidence type="ECO:0000256" key="1">
    <source>
        <dbReference type="SAM" id="MobiDB-lite"/>
    </source>
</evidence>
<feature type="compositionally biased region" description="Basic residues" evidence="1">
    <location>
        <begin position="145"/>
        <end position="154"/>
    </location>
</feature>